<evidence type="ECO:0000256" key="5">
    <source>
        <dbReference type="ARBA" id="ARBA00023163"/>
    </source>
</evidence>
<evidence type="ECO:0000256" key="4">
    <source>
        <dbReference type="ARBA" id="ARBA00023159"/>
    </source>
</evidence>
<evidence type="ECO:0000256" key="6">
    <source>
        <dbReference type="ARBA" id="ARBA00037345"/>
    </source>
</evidence>
<dbReference type="PROSITE" id="PS00041">
    <property type="entry name" value="HTH_ARAC_FAMILY_1"/>
    <property type="match status" value="1"/>
</dbReference>
<dbReference type="EMBL" id="CP056030">
    <property type="protein sequence ID" value="QKZ04833.1"/>
    <property type="molecule type" value="Genomic_DNA"/>
</dbReference>
<dbReference type="AlphaFoldDB" id="A0A7D5D7M8"/>
<protein>
    <submittedName>
        <fullName evidence="8">AraC family transcriptional regulator</fullName>
    </submittedName>
</protein>
<feature type="domain" description="HTH araC/xylS-type" evidence="7">
    <location>
        <begin position="215"/>
        <end position="316"/>
    </location>
</feature>
<sequence length="325" mass="36942">MHTPLLGQRSEIFNQADPHAVSLYVNQHVGSHCIELPRTSHPRAQLRHRTFAELDLCRITYGAPVRVVSPALELCFHVQVLLQGHCLWRHGRQEHDLAPGELLMINPDDPVDLTYSADCEKFIVKVPVRLLAGLCTQQRWNVPASGVRFVQQRYRLDDVQGLVNLLGLVCQEAEEPEAQPLVQAHYTQIVASKLLRLLKNNVRRDDEHTLPANVERVLEYIDRHLQEPLDTNVLARLAQVSPRTLYGLFARHACTSPVDYVRQRRLARVHACLADPTCTVRSVSQLALDYGFMHLGRFAEQYRQRFGQLPSETLGQRRASVAKNG</sequence>
<dbReference type="InterPro" id="IPR035418">
    <property type="entry name" value="AraC-bd_2"/>
</dbReference>
<dbReference type="InterPro" id="IPR018062">
    <property type="entry name" value="HTH_AraC-typ_CS"/>
</dbReference>
<gene>
    <name evidence="8" type="ORF">HWQ56_13945</name>
</gene>
<dbReference type="SUPFAM" id="SSF46689">
    <property type="entry name" value="Homeodomain-like"/>
    <property type="match status" value="1"/>
</dbReference>
<evidence type="ECO:0000256" key="3">
    <source>
        <dbReference type="ARBA" id="ARBA00023125"/>
    </source>
</evidence>
<dbReference type="InterPro" id="IPR050204">
    <property type="entry name" value="AraC_XylS_family_regulators"/>
</dbReference>
<dbReference type="GO" id="GO:0005737">
    <property type="term" value="C:cytoplasm"/>
    <property type="evidence" value="ECO:0007669"/>
    <property type="project" value="UniProtKB-SubCell"/>
</dbReference>
<dbReference type="GO" id="GO:0043565">
    <property type="term" value="F:sequence-specific DNA binding"/>
    <property type="evidence" value="ECO:0007669"/>
    <property type="project" value="InterPro"/>
</dbReference>
<dbReference type="InterPro" id="IPR009057">
    <property type="entry name" value="Homeodomain-like_sf"/>
</dbReference>
<dbReference type="SUPFAM" id="SSF51215">
    <property type="entry name" value="Regulatory protein AraC"/>
    <property type="match status" value="1"/>
</dbReference>
<dbReference type="InterPro" id="IPR018060">
    <property type="entry name" value="HTH_AraC"/>
</dbReference>
<organism evidence="8 9">
    <name type="scientific">Pseudomonas eucalypticola</name>
    <dbReference type="NCBI Taxonomy" id="2599595"/>
    <lineage>
        <taxon>Bacteria</taxon>
        <taxon>Pseudomonadati</taxon>
        <taxon>Pseudomonadota</taxon>
        <taxon>Gammaproteobacteria</taxon>
        <taxon>Pseudomonadales</taxon>
        <taxon>Pseudomonadaceae</taxon>
        <taxon>Pseudomonas</taxon>
    </lineage>
</organism>
<dbReference type="GO" id="GO:0003700">
    <property type="term" value="F:DNA-binding transcription factor activity"/>
    <property type="evidence" value="ECO:0007669"/>
    <property type="project" value="InterPro"/>
</dbReference>
<dbReference type="SMART" id="SM00342">
    <property type="entry name" value="HTH_ARAC"/>
    <property type="match status" value="1"/>
</dbReference>
<evidence type="ECO:0000313" key="9">
    <source>
        <dbReference type="Proteomes" id="UP000509568"/>
    </source>
</evidence>
<dbReference type="PANTHER" id="PTHR46796:SF6">
    <property type="entry name" value="ARAC SUBFAMILY"/>
    <property type="match status" value="1"/>
</dbReference>
<dbReference type="PROSITE" id="PS01124">
    <property type="entry name" value="HTH_ARAC_FAMILY_2"/>
    <property type="match status" value="1"/>
</dbReference>
<keyword evidence="2" id="KW-0805">Transcription regulation</keyword>
<keyword evidence="3" id="KW-0238">DNA-binding</keyword>
<keyword evidence="4" id="KW-0010">Activator</keyword>
<evidence type="ECO:0000259" key="7">
    <source>
        <dbReference type="PROSITE" id="PS01124"/>
    </source>
</evidence>
<dbReference type="Proteomes" id="UP000509568">
    <property type="component" value="Chromosome"/>
</dbReference>
<dbReference type="Pfam" id="PF12833">
    <property type="entry name" value="HTH_18"/>
    <property type="match status" value="1"/>
</dbReference>
<dbReference type="KEGG" id="pez:HWQ56_13945"/>
<dbReference type="Gene3D" id="1.10.10.60">
    <property type="entry name" value="Homeodomain-like"/>
    <property type="match status" value="1"/>
</dbReference>
<dbReference type="InterPro" id="IPR037923">
    <property type="entry name" value="HTH-like"/>
</dbReference>
<evidence type="ECO:0000256" key="2">
    <source>
        <dbReference type="ARBA" id="ARBA00023015"/>
    </source>
</evidence>
<dbReference type="PANTHER" id="PTHR46796">
    <property type="entry name" value="HTH-TYPE TRANSCRIPTIONAL ACTIVATOR RHAS-RELATED"/>
    <property type="match status" value="1"/>
</dbReference>
<dbReference type="GO" id="GO:0009893">
    <property type="term" value="P:positive regulation of metabolic process"/>
    <property type="evidence" value="ECO:0007669"/>
    <property type="project" value="UniProtKB-ARBA"/>
</dbReference>
<dbReference type="Pfam" id="PF14525">
    <property type="entry name" value="AraC_binding_2"/>
    <property type="match status" value="1"/>
</dbReference>
<keyword evidence="9" id="KW-1185">Reference proteome</keyword>
<comment type="subcellular location">
    <subcellularLocation>
        <location evidence="1">Cytoplasm</location>
    </subcellularLocation>
</comment>
<name>A0A7D5D7M8_9PSED</name>
<evidence type="ECO:0000313" key="8">
    <source>
        <dbReference type="EMBL" id="QKZ04833.1"/>
    </source>
</evidence>
<dbReference type="RefSeq" id="WP_176570863.1">
    <property type="nucleotide sequence ID" value="NZ_CP056030.1"/>
</dbReference>
<reference evidence="8 9" key="1">
    <citation type="submission" date="2020-06" db="EMBL/GenBank/DDBJ databases">
        <title>Pseudomonas eucalypticola sp. nov., an endophyte of Eucalyptus dunnii leaves with biocontrol ability of eucalyptus leaf blight.</title>
        <authorList>
            <person name="Liu Y."/>
            <person name="Song Z."/>
            <person name="Zeng H."/>
            <person name="Lu M."/>
            <person name="Wang X."/>
            <person name="Lian X."/>
            <person name="Zhang Q."/>
        </authorList>
    </citation>
    <scope>NUCLEOTIDE SEQUENCE [LARGE SCALE GENOMIC DNA]</scope>
    <source>
        <strain evidence="8 9">NP-1</strain>
    </source>
</reference>
<proteinExistence type="predicted"/>
<comment type="function">
    <text evidence="6">Regulatory protein of the TOL plasmid xyl operons. XylS activates the xylXYZLTEGFJQKIH operon required for the degradation of toluene, m-xylene and p-xylene.</text>
</comment>
<evidence type="ECO:0000256" key="1">
    <source>
        <dbReference type="ARBA" id="ARBA00004496"/>
    </source>
</evidence>
<keyword evidence="5" id="KW-0804">Transcription</keyword>
<accession>A0A7D5D7M8</accession>